<evidence type="ECO:0000256" key="1">
    <source>
        <dbReference type="ARBA" id="ARBA00022737"/>
    </source>
</evidence>
<dbReference type="HOGENOM" id="CLU_000134_18_9_1"/>
<dbReference type="Pfam" id="PF12796">
    <property type="entry name" value="Ank_2"/>
    <property type="match status" value="1"/>
</dbReference>
<reference evidence="5 6" key="1">
    <citation type="journal article" date="2012" name="BMC Genomics">
        <title>Comparative genomics of the white-rot fungi, Phanerochaete carnosa and P. chrysosporium, to elucidate the genetic basis of the distinct wood types they colonize.</title>
        <authorList>
            <person name="Suzuki H."/>
            <person name="MacDonald J."/>
            <person name="Syed K."/>
            <person name="Salamov A."/>
            <person name="Hori C."/>
            <person name="Aerts A."/>
            <person name="Henrissat B."/>
            <person name="Wiebenga A."/>
            <person name="vanKuyk P.A."/>
            <person name="Barry K."/>
            <person name="Lindquist E."/>
            <person name="LaButti K."/>
            <person name="Lapidus A."/>
            <person name="Lucas S."/>
            <person name="Coutinho P."/>
            <person name="Gong Y."/>
            <person name="Samejima M."/>
            <person name="Mahadevan R."/>
            <person name="Abou-Zaid M."/>
            <person name="de Vries R.P."/>
            <person name="Igarashi K."/>
            <person name="Yadav J.S."/>
            <person name="Grigoriev I.V."/>
            <person name="Master E.R."/>
        </authorList>
    </citation>
    <scope>NUCLEOTIDE SEQUENCE [LARGE SCALE GENOMIC DNA]</scope>
    <source>
        <strain evidence="5 6">HHB-10118-sp</strain>
    </source>
</reference>
<dbReference type="InterPro" id="IPR050776">
    <property type="entry name" value="Ank_Repeat/CDKN_Inhibitor"/>
</dbReference>
<dbReference type="SUPFAM" id="SSF48403">
    <property type="entry name" value="Ankyrin repeat"/>
    <property type="match status" value="1"/>
</dbReference>
<dbReference type="PROSITE" id="PS50297">
    <property type="entry name" value="ANK_REP_REGION"/>
    <property type="match status" value="3"/>
</dbReference>
<sequence length="128" mass="13826">HVAAYYGRADIAHVLIQHGAAVDIQEKRGWTPPHDAAQQGHGDPECRKGRTPLFNTASNGHVEVARVLLENGADITVMDTDGLRALDHAEAKGHTEVVRLLLDRDAGIHAENPPHGEPAAPGVHEHRE</sequence>
<evidence type="ECO:0000313" key="6">
    <source>
        <dbReference type="Proteomes" id="UP000008370"/>
    </source>
</evidence>
<dbReference type="OrthoDB" id="366390at2759"/>
<evidence type="ECO:0000256" key="3">
    <source>
        <dbReference type="PROSITE-ProRule" id="PRU00023"/>
    </source>
</evidence>
<evidence type="ECO:0000256" key="4">
    <source>
        <dbReference type="SAM" id="MobiDB-lite"/>
    </source>
</evidence>
<dbReference type="InterPro" id="IPR002110">
    <property type="entry name" value="Ankyrin_rpt"/>
</dbReference>
<gene>
    <name evidence="5" type="ORF">PHACADRAFT_97049</name>
</gene>
<evidence type="ECO:0000313" key="5">
    <source>
        <dbReference type="EMBL" id="EKM54832.1"/>
    </source>
</evidence>
<dbReference type="Gene3D" id="1.25.40.20">
    <property type="entry name" value="Ankyrin repeat-containing domain"/>
    <property type="match status" value="2"/>
</dbReference>
<dbReference type="KEGG" id="pco:PHACADRAFT_97049"/>
<dbReference type="PROSITE" id="PS50088">
    <property type="entry name" value="ANK_REPEAT"/>
    <property type="match status" value="3"/>
</dbReference>
<keyword evidence="6" id="KW-1185">Reference proteome</keyword>
<keyword evidence="2 3" id="KW-0040">ANK repeat</keyword>
<dbReference type="Proteomes" id="UP000008370">
    <property type="component" value="Unassembled WGS sequence"/>
</dbReference>
<dbReference type="Pfam" id="PF13637">
    <property type="entry name" value="Ank_4"/>
    <property type="match status" value="1"/>
</dbReference>
<feature type="repeat" description="ANK" evidence="3">
    <location>
        <begin position="1"/>
        <end position="27"/>
    </location>
</feature>
<evidence type="ECO:0000256" key="2">
    <source>
        <dbReference type="ARBA" id="ARBA00023043"/>
    </source>
</evidence>
<feature type="repeat" description="ANK" evidence="3">
    <location>
        <begin position="81"/>
        <end position="113"/>
    </location>
</feature>
<dbReference type="PANTHER" id="PTHR24201">
    <property type="entry name" value="ANK_REP_REGION DOMAIN-CONTAINING PROTEIN"/>
    <property type="match status" value="1"/>
</dbReference>
<accession>K5WWL8</accession>
<dbReference type="InParanoid" id="K5WWL8"/>
<feature type="region of interest" description="Disordered" evidence="4">
    <location>
        <begin position="30"/>
        <end position="54"/>
    </location>
</feature>
<dbReference type="AlphaFoldDB" id="K5WWL8"/>
<dbReference type="GeneID" id="18920958"/>
<name>K5WWL8_PHACS</name>
<keyword evidence="1" id="KW-0677">Repeat</keyword>
<dbReference type="STRING" id="650164.K5WWL8"/>
<dbReference type="InterPro" id="IPR036770">
    <property type="entry name" value="Ankyrin_rpt-contain_sf"/>
</dbReference>
<organism evidence="5 6">
    <name type="scientific">Phanerochaete carnosa (strain HHB-10118-sp)</name>
    <name type="common">White-rot fungus</name>
    <name type="synonym">Peniophora carnosa</name>
    <dbReference type="NCBI Taxonomy" id="650164"/>
    <lineage>
        <taxon>Eukaryota</taxon>
        <taxon>Fungi</taxon>
        <taxon>Dikarya</taxon>
        <taxon>Basidiomycota</taxon>
        <taxon>Agaricomycotina</taxon>
        <taxon>Agaricomycetes</taxon>
        <taxon>Polyporales</taxon>
        <taxon>Phanerochaetaceae</taxon>
        <taxon>Phanerochaete</taxon>
    </lineage>
</organism>
<dbReference type="EMBL" id="JH930473">
    <property type="protein sequence ID" value="EKM54832.1"/>
    <property type="molecule type" value="Genomic_DNA"/>
</dbReference>
<proteinExistence type="predicted"/>
<protein>
    <submittedName>
        <fullName evidence="5">Uncharacterized protein</fullName>
    </submittedName>
</protein>
<dbReference type="SMART" id="SM00248">
    <property type="entry name" value="ANK"/>
    <property type="match status" value="3"/>
</dbReference>
<feature type="non-terminal residue" evidence="5">
    <location>
        <position position="1"/>
    </location>
</feature>
<feature type="repeat" description="ANK" evidence="3">
    <location>
        <begin position="48"/>
        <end position="80"/>
    </location>
</feature>
<dbReference type="PRINTS" id="PR01415">
    <property type="entry name" value="ANKYRIN"/>
</dbReference>
<feature type="region of interest" description="Disordered" evidence="4">
    <location>
        <begin position="108"/>
        <end position="128"/>
    </location>
</feature>
<dbReference type="RefSeq" id="XP_007397509.1">
    <property type="nucleotide sequence ID" value="XM_007397447.1"/>
</dbReference>